<dbReference type="GO" id="GO:0004932">
    <property type="term" value="F:mating-type factor pheromone receptor activity"/>
    <property type="evidence" value="ECO:0007669"/>
    <property type="project" value="InterPro"/>
</dbReference>
<proteinExistence type="predicted"/>
<feature type="transmembrane region" description="Helical" evidence="1">
    <location>
        <begin position="86"/>
        <end position="108"/>
    </location>
</feature>
<feature type="transmembrane region" description="Helical" evidence="1">
    <location>
        <begin position="163"/>
        <end position="189"/>
    </location>
</feature>
<keyword evidence="1" id="KW-0472">Membrane</keyword>
<organism evidence="2 3">
    <name type="scientific">Candida viswanathii</name>
    <dbReference type="NCBI Taxonomy" id="5486"/>
    <lineage>
        <taxon>Eukaryota</taxon>
        <taxon>Fungi</taxon>
        <taxon>Dikarya</taxon>
        <taxon>Ascomycota</taxon>
        <taxon>Saccharomycotina</taxon>
        <taxon>Pichiomycetes</taxon>
        <taxon>Debaryomycetaceae</taxon>
        <taxon>Candida/Lodderomyces clade</taxon>
        <taxon>Candida</taxon>
    </lineage>
</organism>
<name>A0A367YBC9_9ASCO</name>
<keyword evidence="2" id="KW-0675">Receptor</keyword>
<dbReference type="GO" id="GO:0038038">
    <property type="term" value="C:G protein-coupled receptor homodimeric complex"/>
    <property type="evidence" value="ECO:0007669"/>
    <property type="project" value="TreeGrafter"/>
</dbReference>
<evidence type="ECO:0000313" key="2">
    <source>
        <dbReference type="EMBL" id="RCK62342.1"/>
    </source>
</evidence>
<keyword evidence="1" id="KW-1133">Transmembrane helix</keyword>
<keyword evidence="1" id="KW-0812">Transmembrane</keyword>
<dbReference type="InterPro" id="IPR027458">
    <property type="entry name" value="STE2_TM1-TM2_sf"/>
</dbReference>
<comment type="caution">
    <text evidence="2">The sequence shown here is derived from an EMBL/GenBank/DDBJ whole genome shotgun (WGS) entry which is preliminary data.</text>
</comment>
<keyword evidence="3" id="KW-1185">Reference proteome</keyword>
<dbReference type="CDD" id="cd14939">
    <property type="entry name" value="7tmD_STE2"/>
    <property type="match status" value="1"/>
</dbReference>
<feature type="transmembrane region" description="Helical" evidence="1">
    <location>
        <begin position="251"/>
        <end position="271"/>
    </location>
</feature>
<dbReference type="Proteomes" id="UP000253472">
    <property type="component" value="Unassembled WGS sequence"/>
</dbReference>
<sequence length="412" mass="45706">MDNSSIPASSGDIIITYNIPGIDEPYELPFYVLDAFQKEQSQNSLVMGVTIGSCSVLLIFLVGILYKTNKFSRTGDTKKFYKNFLFYLNCLILLMGIIRAVCFTDYLLGPLNSSSFSFTGWYSDESFASSDAANGFRVILFALIELSMVFQVYVMFKTPTLKLWGYAVTILSAALGLVVVGFTINITVLSHRRFVNTVHQIDDTGISSIWLDLPTILFSISINIMSLLLIGKLIVAIKTRRFLGLKQFDSFHILLICTTQTLIIPSIILFVHYFKGLQNSDVLLVNISTMLIVLTLPFSSLWAQTANNTQYIQTSPSLSFISRESSGRSTLHSAGGVQSEKNYRITKLNTDGSSPITLKDDANSLILELVKPVSGIDAHLPPDIERILRGDDDDEPNADDGFVSTEVTFKKV</sequence>
<dbReference type="STRING" id="5486.A0A367YBC9"/>
<feature type="transmembrane region" description="Helical" evidence="1">
    <location>
        <begin position="45"/>
        <end position="66"/>
    </location>
</feature>
<dbReference type="Gene3D" id="1.10.287.920">
    <property type="entry name" value="Pheromone alpha factor receptor"/>
    <property type="match status" value="1"/>
</dbReference>
<evidence type="ECO:0000256" key="1">
    <source>
        <dbReference type="SAM" id="Phobius"/>
    </source>
</evidence>
<reference evidence="2 3" key="1">
    <citation type="submission" date="2018-06" db="EMBL/GenBank/DDBJ databases">
        <title>Whole genome sequencing of Candida tropicalis (genome annotated by CSBL at Korea University).</title>
        <authorList>
            <person name="Ahn J."/>
        </authorList>
    </citation>
    <scope>NUCLEOTIDE SEQUENCE [LARGE SCALE GENOMIC DNA]</scope>
    <source>
        <strain evidence="2 3">ATCC 20962</strain>
    </source>
</reference>
<dbReference type="PANTHER" id="PTHR28009:SF1">
    <property type="entry name" value="PHEROMONE ALPHA FACTOR RECEPTOR"/>
    <property type="match status" value="1"/>
</dbReference>
<gene>
    <name evidence="2" type="primary">STE2_1</name>
    <name evidence="2" type="ORF">Cantr_09170</name>
</gene>
<dbReference type="AlphaFoldDB" id="A0A367YBC9"/>
<dbReference type="EMBL" id="QLNQ01000025">
    <property type="protein sequence ID" value="RCK62342.1"/>
    <property type="molecule type" value="Genomic_DNA"/>
</dbReference>
<dbReference type="Pfam" id="PF02116">
    <property type="entry name" value="STE2"/>
    <property type="match status" value="1"/>
</dbReference>
<dbReference type="OrthoDB" id="5402633at2759"/>
<dbReference type="PRINTS" id="PR00250">
    <property type="entry name" value="GPCRSTE2"/>
</dbReference>
<protein>
    <submittedName>
        <fullName evidence="2">Pheromone alpha factor receptor</fullName>
    </submittedName>
</protein>
<feature type="transmembrane region" description="Helical" evidence="1">
    <location>
        <begin position="283"/>
        <end position="303"/>
    </location>
</feature>
<dbReference type="GO" id="GO:0000750">
    <property type="term" value="P:pheromone-dependent signal transduction involved in conjugation with cellular fusion"/>
    <property type="evidence" value="ECO:0007669"/>
    <property type="project" value="TreeGrafter"/>
</dbReference>
<feature type="transmembrane region" description="Helical" evidence="1">
    <location>
        <begin position="209"/>
        <end position="230"/>
    </location>
</feature>
<feature type="transmembrane region" description="Helical" evidence="1">
    <location>
        <begin position="136"/>
        <end position="156"/>
    </location>
</feature>
<dbReference type="PANTHER" id="PTHR28009">
    <property type="entry name" value="PHEROMONE ALPHA FACTOR RECEPTOR"/>
    <property type="match status" value="1"/>
</dbReference>
<accession>A0A367YBC9</accession>
<evidence type="ECO:0000313" key="3">
    <source>
        <dbReference type="Proteomes" id="UP000253472"/>
    </source>
</evidence>
<dbReference type="InterPro" id="IPR000366">
    <property type="entry name" value="GPCR_STE2"/>
</dbReference>